<evidence type="ECO:0000313" key="2">
    <source>
        <dbReference type="Proteomes" id="UP001432322"/>
    </source>
</evidence>
<evidence type="ECO:0008006" key="3">
    <source>
        <dbReference type="Google" id="ProtNLM"/>
    </source>
</evidence>
<accession>A0AAV5WVA4</accession>
<feature type="non-terminal residue" evidence="1">
    <location>
        <position position="101"/>
    </location>
</feature>
<protein>
    <recommendedName>
        <fullName evidence="3">Nuclear receptor</fullName>
    </recommendedName>
</protein>
<sequence length="101" mass="11513">SPMSAVNTQPPPDNDALERDLQMDHYVNLRLAFLARLALIEAGHINRNMDDPDFPLAMLTHRATIIMDDLVTEIQRAAPLVLIDRNLDLFETLIRFIALYT</sequence>
<dbReference type="AlphaFoldDB" id="A0AAV5WVA4"/>
<keyword evidence="2" id="KW-1185">Reference proteome</keyword>
<name>A0AAV5WVA4_9BILA</name>
<comment type="caution">
    <text evidence="1">The sequence shown here is derived from an EMBL/GenBank/DDBJ whole genome shotgun (WGS) entry which is preliminary data.</text>
</comment>
<proteinExistence type="predicted"/>
<dbReference type="Proteomes" id="UP001432322">
    <property type="component" value="Unassembled WGS sequence"/>
</dbReference>
<evidence type="ECO:0000313" key="1">
    <source>
        <dbReference type="EMBL" id="GMT35966.1"/>
    </source>
</evidence>
<organism evidence="1 2">
    <name type="scientific">Pristionchus fissidentatus</name>
    <dbReference type="NCBI Taxonomy" id="1538716"/>
    <lineage>
        <taxon>Eukaryota</taxon>
        <taxon>Metazoa</taxon>
        <taxon>Ecdysozoa</taxon>
        <taxon>Nematoda</taxon>
        <taxon>Chromadorea</taxon>
        <taxon>Rhabditida</taxon>
        <taxon>Rhabditina</taxon>
        <taxon>Diplogasteromorpha</taxon>
        <taxon>Diplogasteroidea</taxon>
        <taxon>Neodiplogasteridae</taxon>
        <taxon>Pristionchus</taxon>
    </lineage>
</organism>
<reference evidence="1" key="1">
    <citation type="submission" date="2023-10" db="EMBL/GenBank/DDBJ databases">
        <title>Genome assembly of Pristionchus species.</title>
        <authorList>
            <person name="Yoshida K."/>
            <person name="Sommer R.J."/>
        </authorList>
    </citation>
    <scope>NUCLEOTIDE SEQUENCE</scope>
    <source>
        <strain evidence="1">RS5133</strain>
    </source>
</reference>
<dbReference type="EMBL" id="BTSY01000007">
    <property type="protein sequence ID" value="GMT35966.1"/>
    <property type="molecule type" value="Genomic_DNA"/>
</dbReference>
<feature type="non-terminal residue" evidence="1">
    <location>
        <position position="1"/>
    </location>
</feature>
<gene>
    <name evidence="1" type="ORF">PFISCL1PPCAC_27263</name>
</gene>